<dbReference type="Proteomes" id="UP001162164">
    <property type="component" value="Unassembled WGS sequence"/>
</dbReference>
<dbReference type="Pfam" id="PF05585">
    <property type="entry name" value="DUF1758"/>
    <property type="match status" value="1"/>
</dbReference>
<evidence type="ECO:0000313" key="3">
    <source>
        <dbReference type="Proteomes" id="UP001162164"/>
    </source>
</evidence>
<reference evidence="2" key="1">
    <citation type="journal article" date="2023" name="Insect Mol. Biol.">
        <title>Genome sequencing provides insights into the evolution of gene families encoding plant cell wall-degrading enzymes in longhorned beetles.</title>
        <authorList>
            <person name="Shin N.R."/>
            <person name="Okamura Y."/>
            <person name="Kirsch R."/>
            <person name="Pauchet Y."/>
        </authorList>
    </citation>
    <scope>NUCLEOTIDE SEQUENCE</scope>
    <source>
        <strain evidence="2">MMC_N1</strain>
    </source>
</reference>
<organism evidence="2 3">
    <name type="scientific">Molorchus minor</name>
    <dbReference type="NCBI Taxonomy" id="1323400"/>
    <lineage>
        <taxon>Eukaryota</taxon>
        <taxon>Metazoa</taxon>
        <taxon>Ecdysozoa</taxon>
        <taxon>Arthropoda</taxon>
        <taxon>Hexapoda</taxon>
        <taxon>Insecta</taxon>
        <taxon>Pterygota</taxon>
        <taxon>Neoptera</taxon>
        <taxon>Endopterygota</taxon>
        <taxon>Coleoptera</taxon>
        <taxon>Polyphaga</taxon>
        <taxon>Cucujiformia</taxon>
        <taxon>Chrysomeloidea</taxon>
        <taxon>Cerambycidae</taxon>
        <taxon>Lamiinae</taxon>
        <taxon>Monochamini</taxon>
        <taxon>Molorchus</taxon>
    </lineage>
</organism>
<dbReference type="InterPro" id="IPR005312">
    <property type="entry name" value="DUF1759"/>
</dbReference>
<dbReference type="PANTHER" id="PTHR47331">
    <property type="entry name" value="PHD-TYPE DOMAIN-CONTAINING PROTEIN"/>
    <property type="match status" value="1"/>
</dbReference>
<accession>A0ABQ9JCU3</accession>
<dbReference type="InterPro" id="IPR021109">
    <property type="entry name" value="Peptidase_aspartic_dom_sf"/>
</dbReference>
<name>A0ABQ9JCU3_9CUCU</name>
<dbReference type="Gene3D" id="2.40.70.10">
    <property type="entry name" value="Acid Proteases"/>
    <property type="match status" value="1"/>
</dbReference>
<feature type="domain" description="DUF1758" evidence="1">
    <location>
        <begin position="446"/>
        <end position="583"/>
    </location>
</feature>
<dbReference type="CDD" id="cd00303">
    <property type="entry name" value="retropepsin_like"/>
    <property type="match status" value="1"/>
</dbReference>
<dbReference type="EMBL" id="JAPWTJ010000774">
    <property type="protein sequence ID" value="KAJ8975719.1"/>
    <property type="molecule type" value="Genomic_DNA"/>
</dbReference>
<gene>
    <name evidence="2" type="ORF">NQ317_004183</name>
</gene>
<keyword evidence="3" id="KW-1185">Reference proteome</keyword>
<dbReference type="InterPro" id="IPR008737">
    <property type="entry name" value="DUF1758"/>
</dbReference>
<dbReference type="PANTHER" id="PTHR47331:SF5">
    <property type="entry name" value="RIBONUCLEASE H"/>
    <property type="match status" value="1"/>
</dbReference>
<dbReference type="Pfam" id="PF03564">
    <property type="entry name" value="DUF1759"/>
    <property type="match status" value="1"/>
</dbReference>
<comment type="caution">
    <text evidence="2">The sequence shown here is derived from an EMBL/GenBank/DDBJ whole genome shotgun (WGS) entry which is preliminary data.</text>
</comment>
<evidence type="ECO:0000259" key="1">
    <source>
        <dbReference type="Pfam" id="PF05585"/>
    </source>
</evidence>
<evidence type="ECO:0000313" key="2">
    <source>
        <dbReference type="EMBL" id="KAJ8975719.1"/>
    </source>
</evidence>
<sequence length="606" mass="69032">MAEVALEIRKRGLVKAKLTNFSKFVKKIQDKESVADADILQLTERLKTLELVKVEFDEIQNLIEMSVENVDLKNQYTIRFEFEDDYFTQIALAKQIIHDNDESDSNLNLKNIKLPTINLPKFTGIYQNWLEFRDTFRSLIHDNISISNVQKFHYLRASLESDAALVIKSLEISSANYEVAWNALLERYDNKLLIHNHIKSLFNGEIIHKESSSGIRKLIDDFSKNLRALEQLQQPVKEWDALLVYIISLKLDNTTLREWENSKSELEQPKFQDIKSFLNARADMLEMVAQNSVDKRKNYSYNTRSFLATENPDIRQCVICRDTHYVQNCKNFLKLSPAERDKRARSLHLCINCLKRGHHSKVCRRGTCNKCSKKHHTLLHQEPCAQPTLSNSNPNANVENTLDVADTSVETSVTLSACGSVDHVFLSTAYVQVIAQDGSTHTIRALLDCGAQSSFITKRVSERLKLNTLSANVSVRSVNNISSNVRSKCKLTVQSLYNNYSSNQWFFVIDTIAEDVPAVTIDVSKLAVPDHINLADPTFFKPSKIDMLIGSDLFWDLLCVGQLSLGLNNPVLQKTKFGWIISGPINLKTDVVICNLLQYLDEEPDV</sequence>
<protein>
    <recommendedName>
        <fullName evidence="1">DUF1758 domain-containing protein</fullName>
    </recommendedName>
</protein>
<proteinExistence type="predicted"/>